<gene>
    <name evidence="1" type="ORF">OVS_02450</name>
</gene>
<evidence type="ECO:0008006" key="3">
    <source>
        <dbReference type="Google" id="ProtNLM"/>
    </source>
</evidence>
<organism evidence="1 2">
    <name type="scientific">Mycoplasma ovis str. Michigan</name>
    <dbReference type="NCBI Taxonomy" id="1415773"/>
    <lineage>
        <taxon>Bacteria</taxon>
        <taxon>Bacillati</taxon>
        <taxon>Mycoplasmatota</taxon>
        <taxon>Mollicutes</taxon>
        <taxon>Mycoplasmataceae</taxon>
        <taxon>Mycoplasma</taxon>
    </lineage>
</organism>
<protein>
    <recommendedName>
        <fullName evidence="3">DUF31 domain-containing protein</fullName>
    </recommendedName>
</protein>
<reference evidence="1 2" key="1">
    <citation type="journal article" date="2014" name="Genome Announc.">
        <title>Complete Genome Sequence of Mycoplasma ovis Strain Michigan, a Hemoplasma of Sheep with Two Distinct 16S rRNA Genes.</title>
        <authorList>
            <person name="Deshuillers P.L."/>
            <person name="Santos A.P."/>
            <person name="do Nascimento N.C."/>
            <person name="Hampel J.A."/>
            <person name="Bergin I.L."/>
            <person name="Dyson M.C."/>
            <person name="Messick J.B."/>
        </authorList>
    </citation>
    <scope>NUCLEOTIDE SEQUENCE [LARGE SCALE GENOMIC DNA]</scope>
    <source>
        <strain evidence="1 2">Michigan</strain>
    </source>
</reference>
<name>A0ABN4BRI6_9MOLU</name>
<sequence>MNFLLNHWKEFSALGAIFLSSVGIFMSSSKSIEWTKPFGFYTQTRLFIEENGSLTGQQNGKVVDLLAEFPLKYLDKENWWKYCLPKGSKLNNLEKTVSTSSNDNYCQLDWYSSSHKHKNSESISYLLRLILKFLKLQNQLNLIFLFYSEKSTQRPQVTHTGTNGNGQSWLDKIRSKCQISRQFNKDSFLKNMFTSSAPISKNCLITPVKVDVTLSLNGTSHQVTRQTNTYSLEKLKKGTITGEVQYSLTDYSGNLHNFEFEDKKQSSALFSVFPSGTYKFKVNGNNGNLDFDKLFEKYQSRELDLSDFNLKAKK</sequence>
<dbReference type="EMBL" id="CP006935">
    <property type="protein sequence ID" value="AHC40329.1"/>
    <property type="molecule type" value="Genomic_DNA"/>
</dbReference>
<evidence type="ECO:0000313" key="1">
    <source>
        <dbReference type="EMBL" id="AHC40329.1"/>
    </source>
</evidence>
<evidence type="ECO:0000313" key="2">
    <source>
        <dbReference type="Proteomes" id="UP000018745"/>
    </source>
</evidence>
<proteinExistence type="predicted"/>
<dbReference type="Proteomes" id="UP000018745">
    <property type="component" value="Chromosome"/>
</dbReference>
<dbReference type="RefSeq" id="WP_024071263.1">
    <property type="nucleotide sequence ID" value="NC_023062.1"/>
</dbReference>
<accession>A0ABN4BRI6</accession>
<keyword evidence="2" id="KW-1185">Reference proteome</keyword>